<dbReference type="AlphaFoldDB" id="A0A9W8ZWV6"/>
<organism evidence="2 3">
    <name type="scientific">Lentinula aciculospora</name>
    <dbReference type="NCBI Taxonomy" id="153920"/>
    <lineage>
        <taxon>Eukaryota</taxon>
        <taxon>Fungi</taxon>
        <taxon>Dikarya</taxon>
        <taxon>Basidiomycota</taxon>
        <taxon>Agaricomycotina</taxon>
        <taxon>Agaricomycetes</taxon>
        <taxon>Agaricomycetidae</taxon>
        <taxon>Agaricales</taxon>
        <taxon>Marasmiineae</taxon>
        <taxon>Omphalotaceae</taxon>
        <taxon>Lentinula</taxon>
    </lineage>
</organism>
<feature type="transmembrane region" description="Helical" evidence="1">
    <location>
        <begin position="31"/>
        <end position="53"/>
    </location>
</feature>
<feature type="transmembrane region" description="Helical" evidence="1">
    <location>
        <begin position="98"/>
        <end position="117"/>
    </location>
</feature>
<keyword evidence="1" id="KW-1133">Transmembrane helix</keyword>
<keyword evidence="1" id="KW-0812">Transmembrane</keyword>
<keyword evidence="1" id="KW-0472">Membrane</keyword>
<dbReference type="OrthoDB" id="2502792at2759"/>
<proteinExistence type="predicted"/>
<sequence>MAHTVTPADIPLPKYLDHVLSFISDNLPQPVYSILISILSRGLALVATFWTLLRSLMFNSSNWNAQTLLPPLIALLSAYLAILSLYRTMTWMLRTTFWFIKWGTLLASMAAGAGWLLGNGSNAIGGRGVANTAAGFILDIMNNEEQNAARSAQTSSIRKRPKPWNSFKDHRDWQYREKQDEKILHNDAQILMDSIITVTASAIKESGWWGVFNSAGGDKEKEMSDSSSVSR</sequence>
<evidence type="ECO:0000313" key="2">
    <source>
        <dbReference type="EMBL" id="KAJ4468260.1"/>
    </source>
</evidence>
<keyword evidence="3" id="KW-1185">Reference proteome</keyword>
<dbReference type="EMBL" id="JAOTPV010000037">
    <property type="protein sequence ID" value="KAJ4468260.1"/>
    <property type="molecule type" value="Genomic_DNA"/>
</dbReference>
<comment type="caution">
    <text evidence="2">The sequence shown here is derived from an EMBL/GenBank/DDBJ whole genome shotgun (WGS) entry which is preliminary data.</text>
</comment>
<evidence type="ECO:0000256" key="1">
    <source>
        <dbReference type="SAM" id="Phobius"/>
    </source>
</evidence>
<protein>
    <submittedName>
        <fullName evidence="2">Uncharacterized protein</fullName>
    </submittedName>
</protein>
<reference evidence="2" key="1">
    <citation type="submission" date="2022-08" db="EMBL/GenBank/DDBJ databases">
        <title>A Global Phylogenomic Analysis of the Shiitake Genus Lentinula.</title>
        <authorList>
            <consortium name="DOE Joint Genome Institute"/>
            <person name="Sierra-Patev S."/>
            <person name="Min B."/>
            <person name="Naranjo-Ortiz M."/>
            <person name="Looney B."/>
            <person name="Konkel Z."/>
            <person name="Slot J.C."/>
            <person name="Sakamoto Y."/>
            <person name="Steenwyk J.L."/>
            <person name="Rokas A."/>
            <person name="Carro J."/>
            <person name="Camarero S."/>
            <person name="Ferreira P."/>
            <person name="Molpeceres G."/>
            <person name="Ruiz-Duenas F.J."/>
            <person name="Serrano A."/>
            <person name="Henrissat B."/>
            <person name="Drula E."/>
            <person name="Hughes K.W."/>
            <person name="Mata J.L."/>
            <person name="Ishikawa N.K."/>
            <person name="Vargas-Isla R."/>
            <person name="Ushijima S."/>
            <person name="Smith C.A."/>
            <person name="Ahrendt S."/>
            <person name="Andreopoulos W."/>
            <person name="He G."/>
            <person name="Labutti K."/>
            <person name="Lipzen A."/>
            <person name="Ng V."/>
            <person name="Riley R."/>
            <person name="Sandor L."/>
            <person name="Barry K."/>
            <person name="Martinez A.T."/>
            <person name="Xiao Y."/>
            <person name="Gibbons J.G."/>
            <person name="Terashima K."/>
            <person name="Grigoriev I.V."/>
            <person name="Hibbett D.S."/>
        </authorList>
    </citation>
    <scope>NUCLEOTIDE SEQUENCE</scope>
    <source>
        <strain evidence="2">JLM2183</strain>
    </source>
</reference>
<dbReference type="Proteomes" id="UP001150266">
    <property type="component" value="Unassembled WGS sequence"/>
</dbReference>
<accession>A0A9W8ZWV6</accession>
<feature type="transmembrane region" description="Helical" evidence="1">
    <location>
        <begin position="65"/>
        <end position="86"/>
    </location>
</feature>
<evidence type="ECO:0000313" key="3">
    <source>
        <dbReference type="Proteomes" id="UP001150266"/>
    </source>
</evidence>
<name>A0A9W8ZWV6_9AGAR</name>
<gene>
    <name evidence="2" type="ORF">J3R30DRAFT_3662131</name>
</gene>